<sequence length="208" mass="23072">MRLNLVGFIVDCYLQLSNTYSFASTRFAPSLADTTPAPYCGALWVQIPLRGSDSLLLGVVYRSPSSPPEDDQFLTQTLEQLSSSTVVTHLKLEFRILTSTLVRAQRPNKCIKNLAYARSNRYRCMLHRGNKSSRLVSLKESLGKMIIIIIISCKDRLSSLTPPLHPSAMHCGSKSRCAGERQPLTDKNKTDPGDLGKSLDPVYQSVNP</sequence>
<evidence type="ECO:0000313" key="2">
    <source>
        <dbReference type="EMBL" id="KER33598.1"/>
    </source>
</evidence>
<dbReference type="CTD" id="20314681"/>
<dbReference type="Proteomes" id="UP000054324">
    <property type="component" value="Unassembled WGS sequence"/>
</dbReference>
<organism evidence="2 3">
    <name type="scientific">Opisthorchis viverrini</name>
    <name type="common">Southeast Asian liver fluke</name>
    <dbReference type="NCBI Taxonomy" id="6198"/>
    <lineage>
        <taxon>Eukaryota</taxon>
        <taxon>Metazoa</taxon>
        <taxon>Spiralia</taxon>
        <taxon>Lophotrochozoa</taxon>
        <taxon>Platyhelminthes</taxon>
        <taxon>Trematoda</taxon>
        <taxon>Digenea</taxon>
        <taxon>Opisthorchiida</taxon>
        <taxon>Opisthorchiata</taxon>
        <taxon>Opisthorchiidae</taxon>
        <taxon>Opisthorchis</taxon>
    </lineage>
</organism>
<protein>
    <submittedName>
        <fullName evidence="2">Uncharacterized protein</fullName>
    </submittedName>
</protein>
<evidence type="ECO:0000313" key="3">
    <source>
        <dbReference type="Proteomes" id="UP000054324"/>
    </source>
</evidence>
<dbReference type="RefSeq" id="XP_009162561.1">
    <property type="nucleotide sequence ID" value="XM_009164297.1"/>
</dbReference>
<reference evidence="2 3" key="1">
    <citation type="submission" date="2013-11" db="EMBL/GenBank/DDBJ databases">
        <title>Opisthorchis viverrini - life in the bile duct.</title>
        <authorList>
            <person name="Young N.D."/>
            <person name="Nagarajan N."/>
            <person name="Lin S.J."/>
            <person name="Korhonen P.K."/>
            <person name="Jex A.R."/>
            <person name="Hall R.S."/>
            <person name="Safavi-Hemami H."/>
            <person name="Kaewkong W."/>
            <person name="Bertrand D."/>
            <person name="Gao S."/>
            <person name="Seet Q."/>
            <person name="Wongkham S."/>
            <person name="Teh B.T."/>
            <person name="Wongkham C."/>
            <person name="Intapan P.M."/>
            <person name="Maleewong W."/>
            <person name="Yang X."/>
            <person name="Hu M."/>
            <person name="Wang Z."/>
            <person name="Hofmann A."/>
            <person name="Sternberg P.W."/>
            <person name="Tan P."/>
            <person name="Wang J."/>
            <person name="Gasser R.B."/>
        </authorList>
    </citation>
    <scope>NUCLEOTIDE SEQUENCE [LARGE SCALE GENOMIC DNA]</scope>
</reference>
<gene>
    <name evidence="2" type="ORF">T265_00493</name>
</gene>
<feature type="region of interest" description="Disordered" evidence="1">
    <location>
        <begin position="167"/>
        <end position="208"/>
    </location>
</feature>
<dbReference type="KEGG" id="ovi:T265_00493"/>
<feature type="compositionally biased region" description="Basic and acidic residues" evidence="1">
    <location>
        <begin position="177"/>
        <end position="194"/>
    </location>
</feature>
<dbReference type="EMBL" id="KL596623">
    <property type="protein sequence ID" value="KER33598.1"/>
    <property type="molecule type" value="Genomic_DNA"/>
</dbReference>
<accession>A0A075A1J6</accession>
<proteinExistence type="predicted"/>
<evidence type="ECO:0000256" key="1">
    <source>
        <dbReference type="SAM" id="MobiDB-lite"/>
    </source>
</evidence>
<dbReference type="GeneID" id="20314681"/>
<keyword evidence="3" id="KW-1185">Reference proteome</keyword>
<dbReference type="AlphaFoldDB" id="A0A075A1J6"/>
<name>A0A075A1J6_OPIVI</name>